<sequence>MAFVTCEGQIWRWLDPTMARRRGRGRLLYRPDAAAAALVMAGCGRYRGCSDAGNGWCDLDAVVPVTRAPCCTIGSRCTDE</sequence>
<name>A0A0E0HP11_ORYNI</name>
<reference evidence="1" key="1">
    <citation type="submission" date="2015-04" db="UniProtKB">
        <authorList>
            <consortium name="EnsemblPlants"/>
        </authorList>
    </citation>
    <scope>IDENTIFICATION</scope>
    <source>
        <strain evidence="1">SL10</strain>
    </source>
</reference>
<dbReference type="AlphaFoldDB" id="A0A0E0HP11"/>
<proteinExistence type="predicted"/>
<dbReference type="EnsemblPlants" id="ONIVA06G12510.1">
    <property type="protein sequence ID" value="ONIVA06G12510.1"/>
    <property type="gene ID" value="ONIVA06G12510"/>
</dbReference>
<evidence type="ECO:0000313" key="1">
    <source>
        <dbReference type="EnsemblPlants" id="ONIVA06G12510.1"/>
    </source>
</evidence>
<dbReference type="Proteomes" id="UP000006591">
    <property type="component" value="Chromosome 6"/>
</dbReference>
<protein>
    <submittedName>
        <fullName evidence="1">Uncharacterized protein</fullName>
    </submittedName>
</protein>
<keyword evidence="2" id="KW-1185">Reference proteome</keyword>
<organism evidence="1">
    <name type="scientific">Oryza nivara</name>
    <name type="common">Indian wild rice</name>
    <name type="synonym">Oryza sativa f. spontanea</name>
    <dbReference type="NCBI Taxonomy" id="4536"/>
    <lineage>
        <taxon>Eukaryota</taxon>
        <taxon>Viridiplantae</taxon>
        <taxon>Streptophyta</taxon>
        <taxon>Embryophyta</taxon>
        <taxon>Tracheophyta</taxon>
        <taxon>Spermatophyta</taxon>
        <taxon>Magnoliopsida</taxon>
        <taxon>Liliopsida</taxon>
        <taxon>Poales</taxon>
        <taxon>Poaceae</taxon>
        <taxon>BOP clade</taxon>
        <taxon>Oryzoideae</taxon>
        <taxon>Oryzeae</taxon>
        <taxon>Oryzinae</taxon>
        <taxon>Oryza</taxon>
    </lineage>
</organism>
<reference evidence="1" key="2">
    <citation type="submission" date="2018-04" db="EMBL/GenBank/DDBJ databases">
        <title>OnivRS2 (Oryza nivara Reference Sequence Version 2).</title>
        <authorList>
            <person name="Zhang J."/>
            <person name="Kudrna D."/>
            <person name="Lee S."/>
            <person name="Talag J."/>
            <person name="Rajasekar S."/>
            <person name="Welchert J."/>
            <person name="Hsing Y.-I."/>
            <person name="Wing R.A."/>
        </authorList>
    </citation>
    <scope>NUCLEOTIDE SEQUENCE [LARGE SCALE GENOMIC DNA]</scope>
    <source>
        <strain evidence="1">SL10</strain>
    </source>
</reference>
<evidence type="ECO:0000313" key="2">
    <source>
        <dbReference type="Proteomes" id="UP000006591"/>
    </source>
</evidence>
<dbReference type="HOGENOM" id="CLU_2593905_0_0_1"/>
<dbReference type="Gramene" id="ONIVA06G12510.1">
    <property type="protein sequence ID" value="ONIVA06G12510.1"/>
    <property type="gene ID" value="ONIVA06G12510"/>
</dbReference>
<accession>A0A0E0HP11</accession>